<dbReference type="InterPro" id="IPR008906">
    <property type="entry name" value="HATC_C_dom"/>
</dbReference>
<proteinExistence type="predicted"/>
<dbReference type="AlphaFoldDB" id="A0A6G0X5M4"/>
<keyword evidence="3" id="KW-1185">Reference proteome</keyword>
<evidence type="ECO:0000313" key="2">
    <source>
        <dbReference type="EMBL" id="KAF0735228.1"/>
    </source>
</evidence>
<gene>
    <name evidence="2" type="ORF">FWK35_00037570</name>
</gene>
<dbReference type="InterPro" id="IPR012337">
    <property type="entry name" value="RNaseH-like_sf"/>
</dbReference>
<keyword evidence="2" id="KW-0436">Ligase</keyword>
<accession>A0A6G0X5M4</accession>
<dbReference type="EMBL" id="VUJU01008121">
    <property type="protein sequence ID" value="KAF0735228.1"/>
    <property type="molecule type" value="Genomic_DNA"/>
</dbReference>
<feature type="domain" description="HAT C-terminal dimerisation" evidence="1">
    <location>
        <begin position="598"/>
        <end position="638"/>
    </location>
</feature>
<organism evidence="2 3">
    <name type="scientific">Aphis craccivora</name>
    <name type="common">Cowpea aphid</name>
    <dbReference type="NCBI Taxonomy" id="307492"/>
    <lineage>
        <taxon>Eukaryota</taxon>
        <taxon>Metazoa</taxon>
        <taxon>Ecdysozoa</taxon>
        <taxon>Arthropoda</taxon>
        <taxon>Hexapoda</taxon>
        <taxon>Insecta</taxon>
        <taxon>Pterygota</taxon>
        <taxon>Neoptera</taxon>
        <taxon>Paraneoptera</taxon>
        <taxon>Hemiptera</taxon>
        <taxon>Sternorrhyncha</taxon>
        <taxon>Aphidomorpha</taxon>
        <taxon>Aphidoidea</taxon>
        <taxon>Aphididae</taxon>
        <taxon>Aphidini</taxon>
        <taxon>Aphis</taxon>
        <taxon>Aphis</taxon>
    </lineage>
</organism>
<dbReference type="PANTHER" id="PTHR46880:SF8">
    <property type="entry name" value="E3 SUMO-PROTEIN LIGASE KIAA1586"/>
    <property type="match status" value="1"/>
</dbReference>
<evidence type="ECO:0000313" key="3">
    <source>
        <dbReference type="Proteomes" id="UP000478052"/>
    </source>
</evidence>
<dbReference type="OrthoDB" id="6618088at2759"/>
<dbReference type="Proteomes" id="UP000478052">
    <property type="component" value="Unassembled WGS sequence"/>
</dbReference>
<evidence type="ECO:0000259" key="1">
    <source>
        <dbReference type="Pfam" id="PF05699"/>
    </source>
</evidence>
<reference evidence="2 3" key="1">
    <citation type="submission" date="2019-08" db="EMBL/GenBank/DDBJ databases">
        <title>Whole genome of Aphis craccivora.</title>
        <authorList>
            <person name="Voronova N.V."/>
            <person name="Shulinski R.S."/>
            <person name="Bandarenka Y.V."/>
            <person name="Zhorov D.G."/>
            <person name="Warner D."/>
        </authorList>
    </citation>
    <scope>NUCLEOTIDE SEQUENCE [LARGE SCALE GENOMIC DNA]</scope>
    <source>
        <strain evidence="2">180601</strain>
        <tissue evidence="2">Whole Body</tissue>
    </source>
</reference>
<comment type="caution">
    <text evidence="2">The sequence shown here is derived from an EMBL/GenBank/DDBJ whole genome shotgun (WGS) entry which is preliminary data.</text>
</comment>
<dbReference type="GO" id="GO:0046983">
    <property type="term" value="F:protein dimerization activity"/>
    <property type="evidence" value="ECO:0007669"/>
    <property type="project" value="InterPro"/>
</dbReference>
<protein>
    <submittedName>
        <fullName evidence="2">E3 SUMO-protein ligase KIAA1586-like</fullName>
    </submittedName>
</protein>
<dbReference type="GO" id="GO:0016874">
    <property type="term" value="F:ligase activity"/>
    <property type="evidence" value="ECO:0007669"/>
    <property type="project" value="UniProtKB-KW"/>
</dbReference>
<name>A0A6G0X5M4_APHCR</name>
<sequence>MKNCVQSKEPDITQDESPAEPSDCWVLKQVRYFTEEYHWLYIHQKMLGCRSCKKYNLNLVKEQGLHISKEWSEGKVAAVGDNISKQQISLRKKIAKHKNTQVHLKIEQIIDKSKLEVMPNHILKLSSIEEDNTKKIFRTAYFIAKNQRPFTDMPKLVDLHQINGLHMGRILQTNKACGKMKKKLCSEIVVNKRKLCIIVDESTTLSHKTMLVICLRAAIASDEEVITFFFDIVELPNTTAETIYTIILNNLSEYGLTHDYLKHNFVAFVSDGASNMLGRISGVDIKLQRLYPNIIVWHCCNHRLELAVSDTLKEVQGINHFQLFIEKLYTLYHQSPKNTNELSLCAASLEEKLMVIGKIFTIRWVASSERTLKAVWNNYSALYEHFLKASNDCHKDSKEKAKYIGLKRILGSVEFVHNLGVMHDGLSELANLSLQLQNRSISLWNANTCIERTIRILNSMADQPGPRAEETSLACANLIFKNVPLINYAKIPKINSGQFFRSLANNMHSRLFTFQASNTATSGNTFKNKYEDLLKDMEFLEPKSWPDYCDIQFGDKNVRRLTAIFQVDETSTIQGFREYKGTRVISEISPLKPLLVAIKTIEISSSECERTFSAMNNTVTSKRNQLTTQHISSLLFIQCVGPPVIAFNPANYVKSWILNGKRDANEVCCPKRQIKNSDNNYSQLWKILNEDKV</sequence>
<dbReference type="PANTHER" id="PTHR46880">
    <property type="entry name" value="RAS-ASSOCIATING DOMAIN-CONTAINING PROTEIN"/>
    <property type="match status" value="1"/>
</dbReference>
<dbReference type="Pfam" id="PF05699">
    <property type="entry name" value="Dimer_Tnp_hAT"/>
    <property type="match status" value="1"/>
</dbReference>
<dbReference type="SUPFAM" id="SSF53098">
    <property type="entry name" value="Ribonuclease H-like"/>
    <property type="match status" value="1"/>
</dbReference>